<feature type="compositionally biased region" description="Basic and acidic residues" evidence="1">
    <location>
        <begin position="50"/>
        <end position="59"/>
    </location>
</feature>
<evidence type="ECO:0000313" key="3">
    <source>
        <dbReference type="Proteomes" id="UP000199062"/>
    </source>
</evidence>
<dbReference type="Proteomes" id="UP000199062">
    <property type="component" value="Unassembled WGS sequence"/>
</dbReference>
<proteinExistence type="predicted"/>
<accession>A0A1I6L646</accession>
<protein>
    <submittedName>
        <fullName evidence="2">Uncharacterized protein</fullName>
    </submittedName>
</protein>
<dbReference type="AlphaFoldDB" id="A0A1I6L646"/>
<keyword evidence="3" id="KW-1185">Reference proteome</keyword>
<evidence type="ECO:0000256" key="1">
    <source>
        <dbReference type="SAM" id="MobiDB-lite"/>
    </source>
</evidence>
<evidence type="ECO:0000313" key="2">
    <source>
        <dbReference type="EMBL" id="SFR98904.1"/>
    </source>
</evidence>
<organism evidence="2 3">
    <name type="scientific">Halomicrobium zhouii</name>
    <dbReference type="NCBI Taxonomy" id="767519"/>
    <lineage>
        <taxon>Archaea</taxon>
        <taxon>Methanobacteriati</taxon>
        <taxon>Methanobacteriota</taxon>
        <taxon>Stenosarchaea group</taxon>
        <taxon>Halobacteria</taxon>
        <taxon>Halobacteriales</taxon>
        <taxon>Haloarculaceae</taxon>
        <taxon>Halomicrobium</taxon>
    </lineage>
</organism>
<sequence length="87" mass="9063">MPNLLGINGILCVPLYQGAMSESHSTTRVDELSDIFVSVTGDDSVTEVQEEVHSDRELPADEAVDVDDGLEDAVAGAETGSTSDPAA</sequence>
<dbReference type="EMBL" id="FOZK01000002">
    <property type="protein sequence ID" value="SFR98904.1"/>
    <property type="molecule type" value="Genomic_DNA"/>
</dbReference>
<feature type="compositionally biased region" description="Acidic residues" evidence="1">
    <location>
        <begin position="60"/>
        <end position="71"/>
    </location>
</feature>
<name>A0A1I6L646_9EURY</name>
<dbReference type="STRING" id="767519.SAMN05216559_2119"/>
<gene>
    <name evidence="2" type="ORF">SAMN05216559_2119</name>
</gene>
<reference evidence="2 3" key="1">
    <citation type="submission" date="2016-10" db="EMBL/GenBank/DDBJ databases">
        <authorList>
            <person name="de Groot N.N."/>
        </authorList>
    </citation>
    <scope>NUCLEOTIDE SEQUENCE [LARGE SCALE GENOMIC DNA]</scope>
    <source>
        <strain evidence="2 3">CGMCC 1.10457</strain>
    </source>
</reference>
<feature type="region of interest" description="Disordered" evidence="1">
    <location>
        <begin position="48"/>
        <end position="87"/>
    </location>
</feature>